<dbReference type="HOGENOM" id="CLU_3025566_0_0_9"/>
<name>C7H5J9_FAED2</name>
<accession>C7H5J9</accession>
<dbReference type="AlphaFoldDB" id="C7H5J9"/>
<comment type="caution">
    <text evidence="1">The sequence shown here is derived from an EMBL/GenBank/DDBJ whole genome shotgun (WGS) entry which is preliminary data.</text>
</comment>
<protein>
    <submittedName>
        <fullName evidence="1">Uncharacterized protein</fullName>
    </submittedName>
</protein>
<gene>
    <name evidence="1" type="ORF">FAEPRAA2165_01569</name>
</gene>
<organism evidence="1 2">
    <name type="scientific">Faecalibacterium duncaniae (strain DSM 17677 / JCM 31915 / A2-165)</name>
    <name type="common">Faecalibacterium prausnitzii</name>
    <dbReference type="NCBI Taxonomy" id="411483"/>
    <lineage>
        <taxon>Bacteria</taxon>
        <taxon>Bacillati</taxon>
        <taxon>Bacillota</taxon>
        <taxon>Clostridia</taxon>
        <taxon>Eubacteriales</taxon>
        <taxon>Oscillospiraceae</taxon>
        <taxon>Faecalibacterium</taxon>
    </lineage>
</organism>
<evidence type="ECO:0000313" key="1">
    <source>
        <dbReference type="EMBL" id="EEU96791.1"/>
    </source>
</evidence>
<reference evidence="1" key="1">
    <citation type="submission" date="2009-08" db="EMBL/GenBank/DDBJ databases">
        <authorList>
            <person name="Weinstock G."/>
            <person name="Sodergren E."/>
            <person name="Clifton S."/>
            <person name="Fulton L."/>
            <person name="Fulton B."/>
            <person name="Courtney L."/>
            <person name="Fronick C."/>
            <person name="Harrison M."/>
            <person name="Strong C."/>
            <person name="Farmer C."/>
            <person name="Delahaunty K."/>
            <person name="Markovic C."/>
            <person name="Hall O."/>
            <person name="Minx P."/>
            <person name="Tomlinson C."/>
            <person name="Mitreva M."/>
            <person name="Nelson J."/>
            <person name="Hou S."/>
            <person name="Wollam A."/>
            <person name="Pepin K.H."/>
            <person name="Johnson M."/>
            <person name="Bhonagiri V."/>
            <person name="Nash W.E."/>
            <person name="Warren W."/>
            <person name="Chinwalla A."/>
            <person name="Mardis E.R."/>
            <person name="Wilson R.K."/>
        </authorList>
    </citation>
    <scope>NUCLEOTIDE SEQUENCE [LARGE SCALE GENOMIC DNA]</scope>
    <source>
        <strain evidence="1">A2-165</strain>
    </source>
</reference>
<sequence length="55" mass="6251">MIILTFPSFLTQKEINGTHIRSTPSIVSIRSQKIKRNLPETRQKGGGTAAKWRRT</sequence>
<keyword evidence="2" id="KW-1185">Reference proteome</keyword>
<evidence type="ECO:0000313" key="2">
    <source>
        <dbReference type="Proteomes" id="UP000004619"/>
    </source>
</evidence>
<dbReference type="STRING" id="411483.FAEPRAA2165_01569"/>
<dbReference type="EMBL" id="ACOP02000044">
    <property type="protein sequence ID" value="EEU96791.1"/>
    <property type="molecule type" value="Genomic_DNA"/>
</dbReference>
<proteinExistence type="predicted"/>
<dbReference type="Proteomes" id="UP000004619">
    <property type="component" value="Unassembled WGS sequence"/>
</dbReference>